<feature type="site" description="Transition state stabilizer" evidence="7">
    <location>
        <position position="169"/>
    </location>
</feature>
<dbReference type="AlphaFoldDB" id="H0QHE6"/>
<protein>
    <submittedName>
        <fullName evidence="9">Putative exodeoxyribonuclease</fullName>
    </submittedName>
</protein>
<dbReference type="SUPFAM" id="SSF56219">
    <property type="entry name" value="DNase I-like"/>
    <property type="match status" value="1"/>
</dbReference>
<dbReference type="NCBIfam" id="TIGR00633">
    <property type="entry name" value="xth"/>
    <property type="match status" value="1"/>
</dbReference>
<dbReference type="eggNOG" id="COG0708">
    <property type="taxonomic scope" value="Bacteria"/>
</dbReference>
<dbReference type="Gene3D" id="3.60.10.10">
    <property type="entry name" value="Endonuclease/exonuclease/phosphatase"/>
    <property type="match status" value="1"/>
</dbReference>
<dbReference type="GO" id="GO:0008311">
    <property type="term" value="F:double-stranded DNA 3'-5' DNA exonuclease activity"/>
    <property type="evidence" value="ECO:0007669"/>
    <property type="project" value="InterPro"/>
</dbReference>
<comment type="similarity">
    <text evidence="1">Belongs to the DNA repair enzymes AP/ExoA family.</text>
</comment>
<feature type="binding site" evidence="6">
    <location>
        <position position="271"/>
    </location>
    <ligand>
        <name>Mg(2+)</name>
        <dbReference type="ChEBI" id="CHEBI:18420"/>
        <label>1</label>
    </ligand>
</feature>
<evidence type="ECO:0000256" key="2">
    <source>
        <dbReference type="ARBA" id="ARBA00022723"/>
    </source>
</evidence>
<keyword evidence="6" id="KW-0464">Manganese</keyword>
<evidence type="ECO:0000259" key="8">
    <source>
        <dbReference type="Pfam" id="PF03372"/>
    </source>
</evidence>
<evidence type="ECO:0000256" key="5">
    <source>
        <dbReference type="PIRSR" id="PIRSR604808-1"/>
    </source>
</evidence>
<accession>H0QHE6</accession>
<feature type="binding site" evidence="6">
    <location>
        <position position="270"/>
    </location>
    <ligand>
        <name>Mg(2+)</name>
        <dbReference type="ChEBI" id="CHEBI:18420"/>
        <label>1</label>
    </ligand>
</feature>
<organism evidence="9 10">
    <name type="scientific">Arthrobacter globiformis (strain ATCC 8010 / DSM 20124 / JCM 1332 / NBRC 12137 / NCIMB 8907 / NRRL B-2979 / 168)</name>
    <dbReference type="NCBI Taxonomy" id="1077972"/>
    <lineage>
        <taxon>Bacteria</taxon>
        <taxon>Bacillati</taxon>
        <taxon>Actinomycetota</taxon>
        <taxon>Actinomycetes</taxon>
        <taxon>Micrococcales</taxon>
        <taxon>Micrococcaceae</taxon>
        <taxon>Arthrobacter</taxon>
    </lineage>
</organism>
<evidence type="ECO:0000256" key="3">
    <source>
        <dbReference type="ARBA" id="ARBA00022801"/>
    </source>
</evidence>
<dbReference type="InterPro" id="IPR005135">
    <property type="entry name" value="Endo/exonuclease/phosphatase"/>
</dbReference>
<feature type="active site" description="Proton donor/acceptor" evidence="5">
    <location>
        <position position="167"/>
    </location>
</feature>
<dbReference type="PANTHER" id="PTHR43250:SF2">
    <property type="entry name" value="EXODEOXYRIBONUCLEASE III"/>
    <property type="match status" value="1"/>
</dbReference>
<keyword evidence="2 6" id="KW-0479">Metal-binding</keyword>
<dbReference type="GO" id="GO:0046872">
    <property type="term" value="F:metal ion binding"/>
    <property type="evidence" value="ECO:0007669"/>
    <property type="project" value="UniProtKB-KW"/>
</dbReference>
<feature type="binding site" evidence="6">
    <location>
        <position position="167"/>
    </location>
    <ligand>
        <name>Mg(2+)</name>
        <dbReference type="ChEBI" id="CHEBI:18420"/>
        <label>1</label>
    </ligand>
</feature>
<dbReference type="GO" id="GO:0006281">
    <property type="term" value="P:DNA repair"/>
    <property type="evidence" value="ECO:0007669"/>
    <property type="project" value="InterPro"/>
</dbReference>
<gene>
    <name evidence="9" type="primary">exoA</name>
    <name evidence="9" type="ORF">ARGLB_010_00830</name>
</gene>
<comment type="cofactor">
    <cofactor evidence="6">
        <name>Mg(2+)</name>
        <dbReference type="ChEBI" id="CHEBI:18420"/>
    </cofactor>
    <cofactor evidence="6">
        <name>Mn(2+)</name>
        <dbReference type="ChEBI" id="CHEBI:29035"/>
    </cofactor>
    <text evidence="6">Probably binds two magnesium or manganese ions per subunit.</text>
</comment>
<dbReference type="InterPro" id="IPR004808">
    <property type="entry name" value="AP_endonuc_1"/>
</dbReference>
<dbReference type="Pfam" id="PF03372">
    <property type="entry name" value="Exo_endo_phos"/>
    <property type="match status" value="1"/>
</dbReference>
<dbReference type="STRING" id="1077972.ARGLB_010_00830"/>
<evidence type="ECO:0000256" key="1">
    <source>
        <dbReference type="ARBA" id="ARBA00007092"/>
    </source>
</evidence>
<keyword evidence="4 6" id="KW-0460">Magnesium</keyword>
<feature type="binding site" evidence="6">
    <location>
        <position position="47"/>
    </location>
    <ligand>
        <name>Mg(2+)</name>
        <dbReference type="ChEBI" id="CHEBI:18420"/>
        <label>1</label>
    </ligand>
</feature>
<dbReference type="Proteomes" id="UP000003828">
    <property type="component" value="Unassembled WGS sequence"/>
</dbReference>
<feature type="site" description="Important for catalytic activity" evidence="7">
    <location>
        <position position="241"/>
    </location>
</feature>
<feature type="active site" description="Proton acceptor" evidence="5">
    <location>
        <position position="271"/>
    </location>
</feature>
<feature type="active site" evidence="5">
    <location>
        <position position="127"/>
    </location>
</feature>
<keyword evidence="3" id="KW-0378">Hydrolase</keyword>
<dbReference type="PANTHER" id="PTHR43250">
    <property type="entry name" value="EXODEOXYRIBONUCLEASE III"/>
    <property type="match status" value="1"/>
</dbReference>
<evidence type="ECO:0000313" key="9">
    <source>
        <dbReference type="EMBL" id="GAB12247.1"/>
    </source>
</evidence>
<feature type="domain" description="Endonuclease/exonuclease/phosphatase" evidence="8">
    <location>
        <begin position="16"/>
        <end position="271"/>
    </location>
</feature>
<feature type="binding site" evidence="6">
    <location>
        <position position="169"/>
    </location>
    <ligand>
        <name>Mg(2+)</name>
        <dbReference type="ChEBI" id="CHEBI:18420"/>
        <label>1</label>
    </ligand>
</feature>
<dbReference type="EMBL" id="BAEG01000010">
    <property type="protein sequence ID" value="GAB12247.1"/>
    <property type="molecule type" value="Genomic_DNA"/>
</dbReference>
<feature type="site" description="Interaction with DNA substrate" evidence="7">
    <location>
        <position position="271"/>
    </location>
</feature>
<sequence>MERVSSALKKDHLRIATVNVNGLRAAYKKGMAEWLATREVDILTLQEVRAPDAIVRQLIGEGWHILHAEAEAKGRAGVAIASREEPLVTRDHIGDDYFATAGRWVEADFRVRDAEGNASQLTVVSAYVHPGEAGTPKQEDKYRFLDVMSTRLPELTKHSDHALVTGDLNVGHTELDIKNWKGNVKRAGFLPEERAYFDRFFGEEIGWKDVHRGLAGNVNGPYTWWSQRGQAFDNDTGWRIDYHLATPALAAAAVSAVVDRAPSWDTRFSDHAPLVVDYRL</sequence>
<dbReference type="PROSITE" id="PS51435">
    <property type="entry name" value="AP_NUCLEASE_F1_4"/>
    <property type="match status" value="1"/>
</dbReference>
<keyword evidence="10" id="KW-1185">Reference proteome</keyword>
<comment type="caution">
    <text evidence="9">The sequence shown here is derived from an EMBL/GenBank/DDBJ whole genome shotgun (WGS) entry which is preliminary data.</text>
</comment>
<name>H0QHE6_ARTG1</name>
<evidence type="ECO:0000313" key="10">
    <source>
        <dbReference type="Proteomes" id="UP000003828"/>
    </source>
</evidence>
<feature type="binding site" evidence="6">
    <location>
        <position position="19"/>
    </location>
    <ligand>
        <name>Mg(2+)</name>
        <dbReference type="ChEBI" id="CHEBI:18420"/>
        <label>1</label>
    </ligand>
</feature>
<reference evidence="9 10" key="1">
    <citation type="submission" date="2011-12" db="EMBL/GenBank/DDBJ databases">
        <title>Whole genome shotgun sequence of Arthrobacter globiformis NBRC 12137.</title>
        <authorList>
            <person name="Miyazawa S."/>
            <person name="Hosoyama A."/>
            <person name="Tsuchikane K."/>
            <person name="Katsumata H."/>
            <person name="Yamazaki S."/>
            <person name="Fujita N."/>
        </authorList>
    </citation>
    <scope>NUCLEOTIDE SEQUENCE [LARGE SCALE GENOMIC DNA]</scope>
    <source>
        <strain evidence="9 10">NBRC 12137</strain>
    </source>
</reference>
<proteinExistence type="inferred from homology"/>
<evidence type="ECO:0000256" key="4">
    <source>
        <dbReference type="ARBA" id="ARBA00022842"/>
    </source>
</evidence>
<evidence type="ECO:0000256" key="7">
    <source>
        <dbReference type="PIRSR" id="PIRSR604808-3"/>
    </source>
</evidence>
<evidence type="ECO:0000256" key="6">
    <source>
        <dbReference type="PIRSR" id="PIRSR604808-2"/>
    </source>
</evidence>
<dbReference type="InterPro" id="IPR037493">
    <property type="entry name" value="ExoIII-like"/>
</dbReference>
<dbReference type="InterPro" id="IPR036691">
    <property type="entry name" value="Endo/exonu/phosph_ase_sf"/>
</dbReference>